<evidence type="ECO:0000313" key="1">
    <source>
        <dbReference type="EMBL" id="KKL75604.1"/>
    </source>
</evidence>
<protein>
    <submittedName>
        <fullName evidence="1">Uncharacterized protein</fullName>
    </submittedName>
</protein>
<name>A0A0F9ENH6_9ZZZZ</name>
<comment type="caution">
    <text evidence="1">The sequence shown here is derived from an EMBL/GenBank/DDBJ whole genome shotgun (WGS) entry which is preliminary data.</text>
</comment>
<gene>
    <name evidence="1" type="ORF">LCGC14_2053230</name>
</gene>
<dbReference type="EMBL" id="LAZR01024303">
    <property type="protein sequence ID" value="KKL75604.1"/>
    <property type="molecule type" value="Genomic_DNA"/>
</dbReference>
<accession>A0A0F9ENH6</accession>
<sequence>MDLMIFLKVCTVGLFLNEPMGMERCVTYSLSPQYAMTQEEIDGKLEEICEWSHTNAVDFGTRVTKCEVVEDEEKEDG</sequence>
<organism evidence="1">
    <name type="scientific">marine sediment metagenome</name>
    <dbReference type="NCBI Taxonomy" id="412755"/>
    <lineage>
        <taxon>unclassified sequences</taxon>
        <taxon>metagenomes</taxon>
        <taxon>ecological metagenomes</taxon>
    </lineage>
</organism>
<dbReference type="AlphaFoldDB" id="A0A0F9ENH6"/>
<proteinExistence type="predicted"/>
<reference evidence="1" key="1">
    <citation type="journal article" date="2015" name="Nature">
        <title>Complex archaea that bridge the gap between prokaryotes and eukaryotes.</title>
        <authorList>
            <person name="Spang A."/>
            <person name="Saw J.H."/>
            <person name="Jorgensen S.L."/>
            <person name="Zaremba-Niedzwiedzka K."/>
            <person name="Martijn J."/>
            <person name="Lind A.E."/>
            <person name="van Eijk R."/>
            <person name="Schleper C."/>
            <person name="Guy L."/>
            <person name="Ettema T.J."/>
        </authorList>
    </citation>
    <scope>NUCLEOTIDE SEQUENCE</scope>
</reference>